<dbReference type="InterPro" id="IPR036691">
    <property type="entry name" value="Endo/exonu/phosph_ase_sf"/>
</dbReference>
<dbReference type="Proteomes" id="UP001516023">
    <property type="component" value="Unassembled WGS sequence"/>
</dbReference>
<feature type="chain" id="PRO_5044868681" evidence="1">
    <location>
        <begin position="26"/>
        <end position="1035"/>
    </location>
</feature>
<dbReference type="Gene3D" id="3.60.10.10">
    <property type="entry name" value="Endonuclease/exonuclease/phosphatase"/>
    <property type="match status" value="1"/>
</dbReference>
<organism evidence="2 3">
    <name type="scientific">Cyclotella cryptica</name>
    <dbReference type="NCBI Taxonomy" id="29204"/>
    <lineage>
        <taxon>Eukaryota</taxon>
        <taxon>Sar</taxon>
        <taxon>Stramenopiles</taxon>
        <taxon>Ochrophyta</taxon>
        <taxon>Bacillariophyta</taxon>
        <taxon>Coscinodiscophyceae</taxon>
        <taxon>Thalassiosirophycidae</taxon>
        <taxon>Stephanodiscales</taxon>
        <taxon>Stephanodiscaceae</taxon>
        <taxon>Cyclotella</taxon>
    </lineage>
</organism>
<evidence type="ECO:0000313" key="2">
    <source>
        <dbReference type="EMBL" id="KAL3803492.1"/>
    </source>
</evidence>
<evidence type="ECO:0000256" key="1">
    <source>
        <dbReference type="SAM" id="SignalP"/>
    </source>
</evidence>
<dbReference type="NCBIfam" id="NF033681">
    <property type="entry name" value="ExeM_NucH_DNase"/>
    <property type="match status" value="1"/>
</dbReference>
<proteinExistence type="predicted"/>
<keyword evidence="3" id="KW-1185">Reference proteome</keyword>
<dbReference type="SUPFAM" id="SSF56219">
    <property type="entry name" value="DNase I-like"/>
    <property type="match status" value="1"/>
</dbReference>
<dbReference type="Gene3D" id="2.60.120.260">
    <property type="entry name" value="Galactose-binding domain-like"/>
    <property type="match status" value="1"/>
</dbReference>
<dbReference type="InterPro" id="IPR047971">
    <property type="entry name" value="ExeM-like"/>
</dbReference>
<dbReference type="AlphaFoldDB" id="A0ABD3QT82"/>
<reference evidence="2 3" key="1">
    <citation type="journal article" date="2020" name="G3 (Bethesda)">
        <title>Improved Reference Genome for Cyclotella cryptica CCMP332, a Model for Cell Wall Morphogenesis, Salinity Adaptation, and Lipid Production in Diatoms (Bacillariophyta).</title>
        <authorList>
            <person name="Roberts W.R."/>
            <person name="Downey K.M."/>
            <person name="Ruck E.C."/>
            <person name="Traller J.C."/>
            <person name="Alverson A.J."/>
        </authorList>
    </citation>
    <scope>NUCLEOTIDE SEQUENCE [LARGE SCALE GENOMIC DNA]</scope>
    <source>
        <strain evidence="2 3">CCMP332</strain>
    </source>
</reference>
<comment type="caution">
    <text evidence="2">The sequence shown here is derived from an EMBL/GenBank/DDBJ whole genome shotgun (WGS) entry which is preliminary data.</text>
</comment>
<sequence length="1035" mass="110883">MHHKIMSKNSAHRFGLIAFVTTVLSARITQAANACVNAKINEFEPNPSGTDASIVDVELVCADADKGNGTTFSGWLLSIESDSGSSAGTVDRAAQISGTFDSSGILLVSIPDLENPSFTFVLAEDFTGTLGSTDIDTDNNGVVDDISTFINIYDAIGITDTSSSAEPLYGSQLGGTDLPFTGASEGSEPRLVYRDGINVGIFYILQDPDYGVIKSVENGVATDLTPEDFIGQDPLIASFGLVNPSTSLTAPTPSPLPPVDIKIHIVQGDGEMSPLLGSLVSVTAVVIGDFQDGDLDEKRNLKGFFLQEEDAEADGNPETSEGIFIYDPAFLVDVNIGDLVKVSGTVDEYYGETQIKDVTSVVILSSGNTLPTPATISLPTINTTMSKDGKIQPDLEAYEGMLVTFQDTLVVTEMYNLVRFNEIKLVQGTRPFTFTQKNVPNVTGYQAHEKELGARRITYDDGLAQQNKLICNLDGFGDNGYCQTGSFNTATGIRMGDTVSGLSGVLYYKWAGASASDATWRVTSIQDGSVNFVKSNPRPLAPPSFGSSLKLVSGNVLNFFLTLDNGSTTALGLQPRGADNQEEFLRQKTKLVTALLELDPDILGMLELENEFLPGSNTNALEYLVQEMNAVAGAGTFEWVNPGAEHVDSSDAISNGFLYKTSSIEGIVGSVTVLRDEDLSGIGVDDSQPIFNGPDTNRASVAASFKGGSGTGENADKGDGAGNWNAIRLKAAEAVHTWIETDPTGVMCTMKVLMGDMNAYAMEDPIKYFESVGYIDVDRHFNGDDAYSYVFDGQIGTLDYVLVNAAFLPYLTGASSWHVNSDEASALDYNTDFGRDLLIFDGDFAYRFSDHDSMVVGFALVTPAPAISASVSPSKSPIASTNSSCLPQARKVKLQSLTGAAIQVFEVNVYSTSSDVAAGKFTTQSSVYNDMARFAADKAVDGKSYTFSHTKGADKVSWWEVDLGELFPIESVKILNRWCRDPSDLANCLDRLSHSALVLFDDKGEWVSTTLLGSMSGVDTFEHQFTRSSEYCTGA</sequence>
<dbReference type="EMBL" id="JABMIG020000013">
    <property type="protein sequence ID" value="KAL3803492.1"/>
    <property type="molecule type" value="Genomic_DNA"/>
</dbReference>
<keyword evidence="1" id="KW-0732">Signal</keyword>
<dbReference type="CDD" id="cd04486">
    <property type="entry name" value="YhcR_OBF_like"/>
    <property type="match status" value="1"/>
</dbReference>
<dbReference type="Pfam" id="PF22633">
    <property type="entry name" value="F5_F8_type_C_2"/>
    <property type="match status" value="1"/>
</dbReference>
<dbReference type="PANTHER" id="PTHR42834">
    <property type="entry name" value="ENDONUCLEASE/EXONUCLEASE/PHOSPHATASE FAMILY PROTEIN (AFU_ORTHOLOGUE AFUA_3G09210)"/>
    <property type="match status" value="1"/>
</dbReference>
<name>A0ABD3QT82_9STRA</name>
<dbReference type="InterPro" id="IPR008979">
    <property type="entry name" value="Galactose-bd-like_sf"/>
</dbReference>
<dbReference type="PANTHER" id="PTHR42834:SF1">
    <property type="entry name" value="ENDONUCLEASE_EXONUCLEASE_PHOSPHATASE FAMILY PROTEIN (AFU_ORTHOLOGUE AFUA_3G09210)"/>
    <property type="match status" value="1"/>
</dbReference>
<dbReference type="SUPFAM" id="SSF49785">
    <property type="entry name" value="Galactose-binding domain-like"/>
    <property type="match status" value="1"/>
</dbReference>
<protein>
    <submittedName>
        <fullName evidence="2">Uncharacterized protein</fullName>
    </submittedName>
</protein>
<gene>
    <name evidence="2" type="ORF">HJC23_014040</name>
</gene>
<accession>A0ABD3QT82</accession>
<feature type="signal peptide" evidence="1">
    <location>
        <begin position="1"/>
        <end position="25"/>
    </location>
</feature>
<evidence type="ECO:0000313" key="3">
    <source>
        <dbReference type="Proteomes" id="UP001516023"/>
    </source>
</evidence>